<evidence type="ECO:0000313" key="2">
    <source>
        <dbReference type="Proteomes" id="UP000287394"/>
    </source>
</evidence>
<dbReference type="AlphaFoldDB" id="A0A402D5S4"/>
<keyword evidence="2" id="KW-1185">Reference proteome</keyword>
<sequence length="205" mass="21799">MAFVTNAGALAARKRILAGNIEARFRTAAKLHATEMKRVAENLSHGSLTKKDLRDKGNPYATRLPAGSAGFPDYLINIGGGDFANSWRTRVQQSGNRWTVSIWNDSQHAKFMVGTVRERKRDIMRVVVLKTTKSFHDAVDKEIKRGIAENNRSSAPVSGSTGSFGAMGEGSASVGGYSAFSAVSIGVTAGLFAAAGAVYDGVSEN</sequence>
<gene>
    <name evidence="1" type="ORF">CCAX7_54560</name>
</gene>
<dbReference type="EMBL" id="AP025739">
    <property type="protein sequence ID" value="BDI33405.1"/>
    <property type="molecule type" value="Genomic_DNA"/>
</dbReference>
<dbReference type="Proteomes" id="UP000287394">
    <property type="component" value="Chromosome"/>
</dbReference>
<dbReference type="KEGG" id="ccot:CCAX7_54560"/>
<reference evidence="1 2" key="1">
    <citation type="journal article" date="2019" name="Int. J. Syst. Evol. Microbiol.">
        <title>Capsulimonas corticalis gen. nov., sp. nov., an aerobic capsulated bacterium, of a novel bacterial order, Capsulimonadales ord. nov., of the class Armatimonadia of the phylum Armatimonadetes.</title>
        <authorList>
            <person name="Li J."/>
            <person name="Kudo C."/>
            <person name="Tonouchi A."/>
        </authorList>
    </citation>
    <scope>NUCLEOTIDE SEQUENCE [LARGE SCALE GENOMIC DNA]</scope>
    <source>
        <strain evidence="1 2">AX-7</strain>
    </source>
</reference>
<accession>A0A402D5S4</accession>
<organism evidence="1 2">
    <name type="scientific">Capsulimonas corticalis</name>
    <dbReference type="NCBI Taxonomy" id="2219043"/>
    <lineage>
        <taxon>Bacteria</taxon>
        <taxon>Bacillati</taxon>
        <taxon>Armatimonadota</taxon>
        <taxon>Armatimonadia</taxon>
        <taxon>Capsulimonadales</taxon>
        <taxon>Capsulimonadaceae</taxon>
        <taxon>Capsulimonas</taxon>
    </lineage>
</organism>
<evidence type="ECO:0000313" key="1">
    <source>
        <dbReference type="EMBL" id="BDI33405.1"/>
    </source>
</evidence>
<name>A0A402D5S4_9BACT</name>
<proteinExistence type="predicted"/>
<protein>
    <submittedName>
        <fullName evidence="1">Uncharacterized protein</fullName>
    </submittedName>
</protein>
<dbReference type="RefSeq" id="WP_125206360.1">
    <property type="nucleotide sequence ID" value="NZ_AP025739.1"/>
</dbReference>